<comment type="subcellular location">
    <subcellularLocation>
        <location evidence="1">Nucleus</location>
    </subcellularLocation>
</comment>
<dbReference type="GO" id="GO:0000724">
    <property type="term" value="P:double-strand break repair via homologous recombination"/>
    <property type="evidence" value="ECO:0007669"/>
    <property type="project" value="TreeGrafter"/>
</dbReference>
<keyword evidence="4" id="KW-1185">Reference proteome</keyword>
<name>A0A8E0RUS3_9TREM</name>
<dbReference type="Gene3D" id="3.70.10.10">
    <property type="match status" value="1"/>
</dbReference>
<protein>
    <submittedName>
        <fullName evidence="3">Checkpoint protein HUS1</fullName>
    </submittedName>
</protein>
<dbReference type="PANTHER" id="PTHR12900">
    <property type="entry name" value="MITOTIC AND DNA DAMAGE CHECKPOINT PROTEIN HUS1"/>
    <property type="match status" value="1"/>
</dbReference>
<dbReference type="GO" id="GO:0000723">
    <property type="term" value="P:telomere maintenance"/>
    <property type="evidence" value="ECO:0007669"/>
    <property type="project" value="TreeGrafter"/>
</dbReference>
<dbReference type="GO" id="GO:0044778">
    <property type="term" value="P:meiotic DNA integrity checkpoint signaling"/>
    <property type="evidence" value="ECO:0007669"/>
    <property type="project" value="TreeGrafter"/>
</dbReference>
<dbReference type="Pfam" id="PF04005">
    <property type="entry name" value="Hus1"/>
    <property type="match status" value="1"/>
</dbReference>
<dbReference type="AlphaFoldDB" id="A0A8E0RUS3"/>
<proteinExistence type="predicted"/>
<dbReference type="GO" id="GO:0033314">
    <property type="term" value="P:mitotic DNA replication checkpoint signaling"/>
    <property type="evidence" value="ECO:0007669"/>
    <property type="project" value="TreeGrafter"/>
</dbReference>
<dbReference type="EMBL" id="LUCM01006637">
    <property type="protein sequence ID" value="KAA0190988.1"/>
    <property type="molecule type" value="Genomic_DNA"/>
</dbReference>
<reference evidence="3" key="1">
    <citation type="submission" date="2019-05" db="EMBL/GenBank/DDBJ databases">
        <title>Annotation for the trematode Fasciolopsis buski.</title>
        <authorList>
            <person name="Choi Y.-J."/>
        </authorList>
    </citation>
    <scope>NUCLEOTIDE SEQUENCE</scope>
    <source>
        <strain evidence="3">HT</strain>
        <tissue evidence="3">Whole worm</tissue>
    </source>
</reference>
<dbReference type="InterPro" id="IPR007150">
    <property type="entry name" value="HUS1/Mec3"/>
</dbReference>
<dbReference type="GO" id="GO:0006289">
    <property type="term" value="P:nucleotide-excision repair"/>
    <property type="evidence" value="ECO:0007669"/>
    <property type="project" value="TreeGrafter"/>
</dbReference>
<sequence length="357" mass="38945">MMAGLTKNAIFRLTKNHLQFVIKERAVYGGVSAWCEIDHLNLFPERTCEGVSSEQDEIFLEILLDQLTHCLRAGSGSSSGPTGTSFATTFSGLTAAYGAGGAGPTSVAGYTTFGQGHGSYPTVHGLKIKLVRRSTPCLAIELEQTSITGRSRAVWHFIPVHVVPPRLWDEFLEPPDPDFDVSIFFPSIKTLRPFVDRMKKIAKFLLISANGIGELKLGVDVETLARVRLHFRGLRARSWLPSIVENSESHVNDGVLDPGCNIPGFGTNSDEEPRSAVWTEIGQGHVRTRHNRLSDADDLIDLDDADGNGSDPPDRRFVSVSLDIRRVGQLLASPRSAASWFVCSESCADGPFSVVIL</sequence>
<gene>
    <name evidence="3" type="ORF">FBUS_07426</name>
</gene>
<evidence type="ECO:0000256" key="1">
    <source>
        <dbReference type="ARBA" id="ARBA00004123"/>
    </source>
</evidence>
<evidence type="ECO:0000313" key="3">
    <source>
        <dbReference type="EMBL" id="KAA0190988.1"/>
    </source>
</evidence>
<dbReference type="GO" id="GO:0031573">
    <property type="term" value="P:mitotic intra-S DNA damage checkpoint signaling"/>
    <property type="evidence" value="ECO:0007669"/>
    <property type="project" value="TreeGrafter"/>
</dbReference>
<dbReference type="GO" id="GO:0030896">
    <property type="term" value="C:checkpoint clamp complex"/>
    <property type="evidence" value="ECO:0007669"/>
    <property type="project" value="InterPro"/>
</dbReference>
<dbReference type="PANTHER" id="PTHR12900:SF0">
    <property type="entry name" value="CHECKPOINT PROTEIN"/>
    <property type="match status" value="1"/>
</dbReference>
<comment type="caution">
    <text evidence="3">The sequence shown here is derived from an EMBL/GenBank/DDBJ whole genome shotgun (WGS) entry which is preliminary data.</text>
</comment>
<organism evidence="3 4">
    <name type="scientific">Fasciolopsis buskii</name>
    <dbReference type="NCBI Taxonomy" id="27845"/>
    <lineage>
        <taxon>Eukaryota</taxon>
        <taxon>Metazoa</taxon>
        <taxon>Spiralia</taxon>
        <taxon>Lophotrochozoa</taxon>
        <taxon>Platyhelminthes</taxon>
        <taxon>Trematoda</taxon>
        <taxon>Digenea</taxon>
        <taxon>Plagiorchiida</taxon>
        <taxon>Echinostomata</taxon>
        <taxon>Echinostomatoidea</taxon>
        <taxon>Fasciolidae</taxon>
        <taxon>Fasciolopsis</taxon>
    </lineage>
</organism>
<evidence type="ECO:0000313" key="4">
    <source>
        <dbReference type="Proteomes" id="UP000728185"/>
    </source>
</evidence>
<dbReference type="Proteomes" id="UP000728185">
    <property type="component" value="Unassembled WGS sequence"/>
</dbReference>
<dbReference type="GO" id="GO:0035861">
    <property type="term" value="C:site of double-strand break"/>
    <property type="evidence" value="ECO:0007669"/>
    <property type="project" value="TreeGrafter"/>
</dbReference>
<keyword evidence="2" id="KW-0539">Nucleus</keyword>
<evidence type="ECO:0000256" key="2">
    <source>
        <dbReference type="ARBA" id="ARBA00023242"/>
    </source>
</evidence>
<accession>A0A8E0RUS3</accession>
<dbReference type="OrthoDB" id="10063861at2759"/>